<gene>
    <name evidence="4" type="ORF">SLS59_000214</name>
</gene>
<comment type="similarity">
    <text evidence="1">Belongs to the TRAFAC class TrmE-Era-EngA-EngB-Septin-like GTPase superfamily. Septin GTPase family.</text>
</comment>
<keyword evidence="1" id="KW-0342">GTP-binding</keyword>
<dbReference type="InterPro" id="IPR027417">
    <property type="entry name" value="P-loop_NTPase"/>
</dbReference>
<dbReference type="Pfam" id="PF00735">
    <property type="entry name" value="Septin"/>
    <property type="match status" value="1"/>
</dbReference>
<evidence type="ECO:0000259" key="3">
    <source>
        <dbReference type="PROSITE" id="PS51719"/>
    </source>
</evidence>
<dbReference type="EMBL" id="JAKIXB020000001">
    <property type="protein sequence ID" value="KAL1611495.1"/>
    <property type="molecule type" value="Genomic_DNA"/>
</dbReference>
<evidence type="ECO:0000313" key="5">
    <source>
        <dbReference type="Proteomes" id="UP001521222"/>
    </source>
</evidence>
<dbReference type="Proteomes" id="UP001521222">
    <property type="component" value="Unassembled WGS sequence"/>
</dbReference>
<feature type="compositionally biased region" description="Polar residues" evidence="2">
    <location>
        <begin position="200"/>
        <end position="209"/>
    </location>
</feature>
<proteinExistence type="inferred from homology"/>
<feature type="region of interest" description="Disordered" evidence="2">
    <location>
        <begin position="38"/>
        <end position="107"/>
    </location>
</feature>
<accession>A0ABR3S482</accession>
<feature type="compositionally biased region" description="Low complexity" evidence="2">
    <location>
        <begin position="307"/>
        <end position="318"/>
    </location>
</feature>
<evidence type="ECO:0000256" key="2">
    <source>
        <dbReference type="SAM" id="MobiDB-lite"/>
    </source>
</evidence>
<keyword evidence="5" id="KW-1185">Reference proteome</keyword>
<protein>
    <recommendedName>
        <fullName evidence="3">Septin-type G domain-containing protein</fullName>
    </recommendedName>
</protein>
<feature type="region of interest" description="Disordered" evidence="2">
    <location>
        <begin position="307"/>
        <end position="334"/>
    </location>
</feature>
<feature type="domain" description="Septin-type G" evidence="3">
    <location>
        <begin position="272"/>
        <end position="607"/>
    </location>
</feature>
<evidence type="ECO:0000313" key="4">
    <source>
        <dbReference type="EMBL" id="KAL1611495.1"/>
    </source>
</evidence>
<name>A0ABR3S482_9PLEO</name>
<evidence type="ECO:0000256" key="1">
    <source>
        <dbReference type="RuleBase" id="RU004560"/>
    </source>
</evidence>
<comment type="caution">
    <text evidence="4">The sequence shown here is derived from an EMBL/GenBank/DDBJ whole genome shotgun (WGS) entry which is preliminary data.</text>
</comment>
<feature type="region of interest" description="Disordered" evidence="2">
    <location>
        <begin position="124"/>
        <end position="209"/>
    </location>
</feature>
<sequence>MSTLGCRSVNALSQVLRDLVPDFLQLESVSVRTVYDSSVGSMRPLPGGSDALPPPVKPRSRKSSMDHAAARSNNGPTTFFMRSEQEMEDSLSTSQSTESIRRQRDSTYGVQSLADTLEVAFGTESTTASKNADKRNNAGTQSRHAARSGSHSSSTDSAKSPESPLASPVRKLKRKLSSRTTSTPLTPLNVEAPSPLPTSAIPSTPTSVSLHSLKLSDEGSVIDETGSQVIASSGEEEDDIETQQGASFSFPQLVMPSIRMPTRRPFTTKGKNMGKLKVLVAGRAGIGKTSLIRSIVQSCEDIVHVDPLSPSQSLSQPPSRRPKSRRRQAEQGATMRLTEIHASTKPYPHWWTDVEETRVLRRRKSSIDTILERNICFVDTPGYMENSVQEDMDLVVEYLDSQLHQTASITTMDEGKMIEVISGSGGILVDVVLYLLPPSKDISKDIDFMRRLSALTNVIPVIAQSETLTAQELISLKASVLARLQSTSVKPFLFGKPLDDALLAVQGLDIVHPPATPTTAFRPDEPNEPNQFPFPTPTHPYAVSSATGSDNDTMDASLLMSPDYVQPLMPSELSSLVEQVFEPESIAWLRHAAAKKFLAWRRRTKLPGESFILHGLQQPRSPTTTSVGLAGTMMNPSATSSVFSAASPSGVLVPRSTSPFYSNLQSPLLSSIAGSPTDPTAFSLTHYINHNPQASDIRVAKWATDLHKSLRNERDRFEDLQRNERAKWLLERVGEEVKAGTIISCDGAPRAEWAVVRHGNEKQGLSWGVGLDSKDPLGLCDLSDAVRQRGVVLVQVLGGMSLLGALGLAVVRVAGWEMPEGGVWGWLVGDVR</sequence>
<dbReference type="InterPro" id="IPR030379">
    <property type="entry name" value="G_SEPTIN_dom"/>
</dbReference>
<feature type="compositionally biased region" description="Low complexity" evidence="2">
    <location>
        <begin position="178"/>
        <end position="188"/>
    </location>
</feature>
<dbReference type="Gene3D" id="3.40.50.300">
    <property type="entry name" value="P-loop containing nucleotide triphosphate hydrolases"/>
    <property type="match status" value="1"/>
</dbReference>
<organism evidence="4 5">
    <name type="scientific">Nothophoma quercina</name>
    <dbReference type="NCBI Taxonomy" id="749835"/>
    <lineage>
        <taxon>Eukaryota</taxon>
        <taxon>Fungi</taxon>
        <taxon>Dikarya</taxon>
        <taxon>Ascomycota</taxon>
        <taxon>Pezizomycotina</taxon>
        <taxon>Dothideomycetes</taxon>
        <taxon>Pleosporomycetidae</taxon>
        <taxon>Pleosporales</taxon>
        <taxon>Pleosporineae</taxon>
        <taxon>Didymellaceae</taxon>
        <taxon>Nothophoma</taxon>
    </lineage>
</organism>
<reference evidence="4 5" key="1">
    <citation type="submission" date="2024-02" db="EMBL/GenBank/DDBJ databases">
        <title>De novo assembly and annotation of 12 fungi associated with fruit tree decline syndrome in Ontario, Canada.</title>
        <authorList>
            <person name="Sulman M."/>
            <person name="Ellouze W."/>
            <person name="Ilyukhin E."/>
        </authorList>
    </citation>
    <scope>NUCLEOTIDE SEQUENCE [LARGE SCALE GENOMIC DNA]</scope>
    <source>
        <strain evidence="4 5">M97-236</strain>
    </source>
</reference>
<dbReference type="SUPFAM" id="SSF52540">
    <property type="entry name" value="P-loop containing nucleoside triphosphate hydrolases"/>
    <property type="match status" value="1"/>
</dbReference>
<keyword evidence="1" id="KW-0547">Nucleotide-binding</keyword>
<feature type="compositionally biased region" description="Low complexity" evidence="2">
    <location>
        <begin position="147"/>
        <end position="160"/>
    </location>
</feature>
<dbReference type="PROSITE" id="PS51719">
    <property type="entry name" value="G_SEPTIN"/>
    <property type="match status" value="1"/>
</dbReference>
<dbReference type="PANTHER" id="PTHR18884">
    <property type="entry name" value="SEPTIN"/>
    <property type="match status" value="1"/>
</dbReference>